<evidence type="ECO:0000313" key="4">
    <source>
        <dbReference type="RefSeq" id="XP_052739768.1"/>
    </source>
</evidence>
<evidence type="ECO:0000259" key="2">
    <source>
        <dbReference type="PROSITE" id="PS50833"/>
    </source>
</evidence>
<dbReference type="SMART" id="SM00879">
    <property type="entry name" value="Brix"/>
    <property type="match status" value="1"/>
</dbReference>
<feature type="domain" description="Brix" evidence="2">
    <location>
        <begin position="28"/>
        <end position="289"/>
    </location>
</feature>
<dbReference type="PANTHER" id="PTHR12661:SF5">
    <property type="entry name" value="SUPPRESSOR OF SWI4 1 HOMOLOG"/>
    <property type="match status" value="1"/>
</dbReference>
<proteinExistence type="predicted"/>
<reference evidence="4" key="1">
    <citation type="submission" date="2025-08" db="UniProtKB">
        <authorList>
            <consortium name="RefSeq"/>
        </authorList>
    </citation>
    <scope>IDENTIFICATION</scope>
</reference>
<dbReference type="PANTHER" id="PTHR12661">
    <property type="entry name" value="PETER PAN-RELATED"/>
    <property type="match status" value="1"/>
</dbReference>
<organism evidence="3 4">
    <name type="scientific">Bicyclus anynana</name>
    <name type="common">Squinting bush brown butterfly</name>
    <dbReference type="NCBI Taxonomy" id="110368"/>
    <lineage>
        <taxon>Eukaryota</taxon>
        <taxon>Metazoa</taxon>
        <taxon>Ecdysozoa</taxon>
        <taxon>Arthropoda</taxon>
        <taxon>Hexapoda</taxon>
        <taxon>Insecta</taxon>
        <taxon>Pterygota</taxon>
        <taxon>Neoptera</taxon>
        <taxon>Endopterygota</taxon>
        <taxon>Lepidoptera</taxon>
        <taxon>Glossata</taxon>
        <taxon>Ditrysia</taxon>
        <taxon>Papilionoidea</taxon>
        <taxon>Nymphalidae</taxon>
        <taxon>Satyrinae</taxon>
        <taxon>Satyrini</taxon>
        <taxon>Mycalesina</taxon>
        <taxon>Bicyclus</taxon>
    </lineage>
</organism>
<dbReference type="SUPFAM" id="SSF52954">
    <property type="entry name" value="Class II aaRS ABD-related"/>
    <property type="match status" value="1"/>
</dbReference>
<feature type="compositionally biased region" description="Basic and acidic residues" evidence="1">
    <location>
        <begin position="448"/>
        <end position="501"/>
    </location>
</feature>
<protein>
    <submittedName>
        <fullName evidence="4">Protein Peter pan</fullName>
    </submittedName>
</protein>
<dbReference type="PROSITE" id="PS50833">
    <property type="entry name" value="BRIX"/>
    <property type="match status" value="1"/>
</dbReference>
<feature type="compositionally biased region" description="Basic residues" evidence="1">
    <location>
        <begin position="525"/>
        <end position="543"/>
    </location>
</feature>
<evidence type="ECO:0000256" key="1">
    <source>
        <dbReference type="SAM" id="MobiDB-lite"/>
    </source>
</evidence>
<dbReference type="InterPro" id="IPR045112">
    <property type="entry name" value="PPAN-like"/>
</dbReference>
<feature type="compositionally biased region" description="Basic and acidic residues" evidence="1">
    <location>
        <begin position="323"/>
        <end position="356"/>
    </location>
</feature>
<feature type="compositionally biased region" description="Basic and acidic residues" evidence="1">
    <location>
        <begin position="406"/>
        <end position="439"/>
    </location>
</feature>
<dbReference type="Pfam" id="PF04427">
    <property type="entry name" value="Brix"/>
    <property type="match status" value="1"/>
</dbReference>
<feature type="region of interest" description="Disordered" evidence="1">
    <location>
        <begin position="314"/>
        <end position="543"/>
    </location>
</feature>
<dbReference type="InterPro" id="IPR007109">
    <property type="entry name" value="Brix"/>
</dbReference>
<accession>A0ABM3LL46</accession>
<dbReference type="GeneID" id="112053205"/>
<evidence type="ECO:0000313" key="3">
    <source>
        <dbReference type="Proteomes" id="UP001652582"/>
    </source>
</evidence>
<keyword evidence="3" id="KW-1185">Reference proteome</keyword>
<dbReference type="RefSeq" id="XP_052739768.1">
    <property type="nucleotide sequence ID" value="XM_052883808.1"/>
</dbReference>
<sequence>MGKRKGRCAKRNAATKEALEPEHLVKAPHSFVIHRGKCSKDLMDLTKDFRKIMEPFTASQLKERKKNTIKDFLSVSGYLHVSHLMLFTETELGSYMRLSRLPRGPTLTFRIHNYSLSRDVVSSLRKQYVISRAFQHAPLVVLNSFSGEGMHMKLMATMFQNMFPTINITNVKLKNIRRCVLMNYNPSSKLIDMRHYVIRATPVGLNKGTKKMVQGKIPNLNRCKDMSEFFDKAALLSESEYEDDGNQVELPQKLASRGASARSTSALRLVELGPRMALQLIKVEDGLMDGEVLFHELVEKTEEEKAIIKKKREEKKRLKEKRKSQQAENVKRKEKEKEDLKQKSLEGIKKKKEMTENQRLMELAAAESQNASDVEQDNDAQYYREEVGAEPEQDLFTQNPSRKRKSNDGETRGFKKMRLDNKLKKKYQSKDANRQDDNRKRKYQNNKDGGKNFQRREDGRKKFQNREDGKKKFQHKDDRKRNFQNRDRDDKRNNSKNQDGKKFKRNNPSGKTKKVFGGKFNKMGKMGKGKQGKSSKGKGKSRK</sequence>
<gene>
    <name evidence="4" type="primary">LOC112053205</name>
</gene>
<name>A0ABM3LL46_BICAN</name>
<dbReference type="Proteomes" id="UP001652582">
    <property type="component" value="Chromosome 10"/>
</dbReference>